<feature type="non-terminal residue" evidence="1">
    <location>
        <position position="298"/>
    </location>
</feature>
<protein>
    <submittedName>
        <fullName evidence="1">Uncharacterized protein</fullName>
    </submittedName>
</protein>
<dbReference type="AlphaFoldDB" id="A0A382LC33"/>
<sequence>MSNSIEGIQSFVKSHWPMTHEPRKDQVLDDLLKTLEEADPTKHKMYSEWIARVYAKGNYKVEDVLSTVADALHKYHELKIRKKLRPEHKDINQIGNKDFPGFISVVNQYHDIGLENQEVDKGDASEAYQDADVRIIIPNDQQAACYYGQGTNWCTSSTRGANYFDQYTRSGPLYIIIPKKPENKDEKYQFSPSSNMFMQENDQDVNLNWFFNIRFKGNKNLTEFFKRAQPDLMGKLIVLEDDDQIEIVINLIKPYIIKYIEEADKNRPSSQGINQQKLFERFKEVAMKEANMSISDVK</sequence>
<evidence type="ECO:0000313" key="1">
    <source>
        <dbReference type="EMBL" id="SVC34256.1"/>
    </source>
</evidence>
<name>A0A382LC33_9ZZZZ</name>
<accession>A0A382LC33</accession>
<proteinExistence type="predicted"/>
<reference evidence="1" key="1">
    <citation type="submission" date="2018-05" db="EMBL/GenBank/DDBJ databases">
        <authorList>
            <person name="Lanie J.A."/>
            <person name="Ng W.-L."/>
            <person name="Kazmierczak K.M."/>
            <person name="Andrzejewski T.M."/>
            <person name="Davidsen T.M."/>
            <person name="Wayne K.J."/>
            <person name="Tettelin H."/>
            <person name="Glass J.I."/>
            <person name="Rusch D."/>
            <person name="Podicherti R."/>
            <person name="Tsui H.-C.T."/>
            <person name="Winkler M.E."/>
        </authorList>
    </citation>
    <scope>NUCLEOTIDE SEQUENCE</scope>
</reference>
<dbReference type="EMBL" id="UINC01086106">
    <property type="protein sequence ID" value="SVC34256.1"/>
    <property type="molecule type" value="Genomic_DNA"/>
</dbReference>
<organism evidence="1">
    <name type="scientific">marine metagenome</name>
    <dbReference type="NCBI Taxonomy" id="408172"/>
    <lineage>
        <taxon>unclassified sequences</taxon>
        <taxon>metagenomes</taxon>
        <taxon>ecological metagenomes</taxon>
    </lineage>
</organism>
<gene>
    <name evidence="1" type="ORF">METZ01_LOCUS287110</name>
</gene>